<evidence type="ECO:0000313" key="3">
    <source>
        <dbReference type="Proteomes" id="UP000824225"/>
    </source>
</evidence>
<dbReference type="PANTHER" id="PTHR46211">
    <property type="entry name" value="GLYCEROPHOSPHORYL DIESTER PHOSPHODIESTERASE"/>
    <property type="match status" value="1"/>
</dbReference>
<name>A0A9D2KK86_9BACT</name>
<reference evidence="2" key="2">
    <citation type="submission" date="2021-04" db="EMBL/GenBank/DDBJ databases">
        <authorList>
            <person name="Gilroy R."/>
        </authorList>
    </citation>
    <scope>NUCLEOTIDE SEQUENCE</scope>
    <source>
        <strain evidence="2">CHK186-16707</strain>
    </source>
</reference>
<feature type="domain" description="GP-PDE" evidence="1">
    <location>
        <begin position="23"/>
        <end position="271"/>
    </location>
</feature>
<gene>
    <name evidence="2" type="ORF">H9962_01595</name>
</gene>
<dbReference type="PROSITE" id="PS51704">
    <property type="entry name" value="GP_PDE"/>
    <property type="match status" value="1"/>
</dbReference>
<dbReference type="PANTHER" id="PTHR46211:SF14">
    <property type="entry name" value="GLYCEROPHOSPHODIESTER PHOSPHODIESTERASE"/>
    <property type="match status" value="1"/>
</dbReference>
<organism evidence="2 3">
    <name type="scientific">Candidatus Mailhella merdigallinarum</name>
    <dbReference type="NCBI Taxonomy" id="2838658"/>
    <lineage>
        <taxon>Bacteria</taxon>
        <taxon>Pseudomonadati</taxon>
        <taxon>Thermodesulfobacteriota</taxon>
        <taxon>Desulfovibrionia</taxon>
        <taxon>Desulfovibrionales</taxon>
        <taxon>Desulfovibrionaceae</taxon>
        <taxon>Mailhella</taxon>
    </lineage>
</organism>
<proteinExistence type="predicted"/>
<dbReference type="GO" id="GO:0006629">
    <property type="term" value="P:lipid metabolic process"/>
    <property type="evidence" value="ECO:0007669"/>
    <property type="project" value="InterPro"/>
</dbReference>
<dbReference type="Gene3D" id="3.20.20.190">
    <property type="entry name" value="Phosphatidylinositol (PI) phosphodiesterase"/>
    <property type="match status" value="1"/>
</dbReference>
<reference evidence="2" key="1">
    <citation type="journal article" date="2021" name="PeerJ">
        <title>Extensive microbial diversity within the chicken gut microbiome revealed by metagenomics and culture.</title>
        <authorList>
            <person name="Gilroy R."/>
            <person name="Ravi A."/>
            <person name="Getino M."/>
            <person name="Pursley I."/>
            <person name="Horton D.L."/>
            <person name="Alikhan N.F."/>
            <person name="Baker D."/>
            <person name="Gharbi K."/>
            <person name="Hall N."/>
            <person name="Watson M."/>
            <person name="Adriaenssens E.M."/>
            <person name="Foster-Nyarko E."/>
            <person name="Jarju S."/>
            <person name="Secka A."/>
            <person name="Antonio M."/>
            <person name="Oren A."/>
            <person name="Chaudhuri R.R."/>
            <person name="La Ragione R."/>
            <person name="Hildebrand F."/>
            <person name="Pallen M.J."/>
        </authorList>
    </citation>
    <scope>NUCLEOTIDE SEQUENCE</scope>
    <source>
        <strain evidence="2">CHK186-16707</strain>
    </source>
</reference>
<evidence type="ECO:0000259" key="1">
    <source>
        <dbReference type="PROSITE" id="PS51704"/>
    </source>
</evidence>
<sequence length="279" mass="30440">MSNLSFSGRSPARWPDPAAVRRPLIIAHRGARRLAPENTLAAARLAREMGADAWELDVNLTADGRLALVHDDTLARTTDVAARPELAHLAPWRVCDLTLSQIRSLHAGADMRPPRAEPVPMLEEALTLTRDLNWLVNVEIKDHAGLRGDHSVVPATLALVRRLDMLPRVLFSSFRHDYLRRLRALEPSALLGALVEARPPRGPAALCADLDAAWYHPPHTLLTEADLTELRRTGKGTLPWTVNEAADMNALLTAGVTGLITDDPAAGRTAVTRLSSPRA</sequence>
<evidence type="ECO:0000313" key="2">
    <source>
        <dbReference type="EMBL" id="HJA07875.1"/>
    </source>
</evidence>
<dbReference type="AlphaFoldDB" id="A0A9D2KK86"/>
<protein>
    <submittedName>
        <fullName evidence="2">Glycerophosphodiester phosphodiesterase</fullName>
    </submittedName>
</protein>
<dbReference type="InterPro" id="IPR017946">
    <property type="entry name" value="PLC-like_Pdiesterase_TIM-brl"/>
</dbReference>
<comment type="caution">
    <text evidence="2">The sequence shown here is derived from an EMBL/GenBank/DDBJ whole genome shotgun (WGS) entry which is preliminary data.</text>
</comment>
<dbReference type="SUPFAM" id="SSF51695">
    <property type="entry name" value="PLC-like phosphodiesterases"/>
    <property type="match status" value="1"/>
</dbReference>
<dbReference type="Pfam" id="PF03009">
    <property type="entry name" value="GDPD"/>
    <property type="match status" value="1"/>
</dbReference>
<dbReference type="Proteomes" id="UP000824225">
    <property type="component" value="Unassembled WGS sequence"/>
</dbReference>
<dbReference type="InterPro" id="IPR030395">
    <property type="entry name" value="GP_PDE_dom"/>
</dbReference>
<dbReference type="EMBL" id="DXAN01000003">
    <property type="protein sequence ID" value="HJA07875.1"/>
    <property type="molecule type" value="Genomic_DNA"/>
</dbReference>
<dbReference type="GO" id="GO:0008081">
    <property type="term" value="F:phosphoric diester hydrolase activity"/>
    <property type="evidence" value="ECO:0007669"/>
    <property type="project" value="InterPro"/>
</dbReference>
<accession>A0A9D2KK86</accession>